<dbReference type="InterPro" id="IPR011014">
    <property type="entry name" value="MscS_channel_TM-2"/>
</dbReference>
<evidence type="ECO:0000259" key="10">
    <source>
        <dbReference type="Pfam" id="PF21088"/>
    </source>
</evidence>
<dbReference type="InterPro" id="IPR045275">
    <property type="entry name" value="MscS_archaea/bacteria_type"/>
</dbReference>
<gene>
    <name evidence="11" type="ORF">E1B00_02525</name>
</gene>
<dbReference type="RefSeq" id="WP_139445292.1">
    <property type="nucleotide sequence ID" value="NZ_SMDR01000001.1"/>
</dbReference>
<feature type="transmembrane region" description="Helical" evidence="7">
    <location>
        <begin position="90"/>
        <end position="109"/>
    </location>
</feature>
<dbReference type="InterPro" id="IPR023408">
    <property type="entry name" value="MscS_beta-dom_sf"/>
</dbReference>
<evidence type="ECO:0000256" key="3">
    <source>
        <dbReference type="ARBA" id="ARBA00022475"/>
    </source>
</evidence>
<dbReference type="InterPro" id="IPR049278">
    <property type="entry name" value="MS_channel_C"/>
</dbReference>
<comment type="subunit">
    <text evidence="7">Homoheptamer.</text>
</comment>
<comment type="function">
    <text evidence="7">Mechanosensitive channel that participates in the regulation of osmotic pressure changes within the cell, opening in response to stretch forces in the membrane lipid bilayer, without the need for other proteins. Contributes to normal resistance to hypoosmotic shock. Forms an ion channel of 1.0 nanosiemens conductance with a slight preference for anions.</text>
</comment>
<comment type="subcellular location">
    <subcellularLocation>
        <location evidence="7">Cell inner membrane</location>
        <topology evidence="7">Multi-pass membrane protein</topology>
    </subcellularLocation>
    <subcellularLocation>
        <location evidence="1">Cell membrane</location>
        <topology evidence="1">Multi-pass membrane protein</topology>
    </subcellularLocation>
</comment>
<organism evidence="11 12">
    <name type="scientific">Arenimonas terrae</name>
    <dbReference type="NCBI Taxonomy" id="2546226"/>
    <lineage>
        <taxon>Bacteria</taxon>
        <taxon>Pseudomonadati</taxon>
        <taxon>Pseudomonadota</taxon>
        <taxon>Gammaproteobacteria</taxon>
        <taxon>Lysobacterales</taxon>
        <taxon>Lysobacteraceae</taxon>
        <taxon>Arenimonas</taxon>
    </lineage>
</organism>
<keyword evidence="7" id="KW-0406">Ion transport</keyword>
<dbReference type="Pfam" id="PF21082">
    <property type="entry name" value="MS_channel_3rd"/>
    <property type="match status" value="1"/>
</dbReference>
<dbReference type="PANTHER" id="PTHR30221">
    <property type="entry name" value="SMALL-CONDUCTANCE MECHANOSENSITIVE CHANNEL"/>
    <property type="match status" value="1"/>
</dbReference>
<comment type="caution">
    <text evidence="7">Lacks conserved residue(s) required for the propagation of feature annotation.</text>
</comment>
<feature type="transmembrane region" description="Helical" evidence="7">
    <location>
        <begin position="65"/>
        <end position="84"/>
    </location>
</feature>
<dbReference type="SUPFAM" id="SSF50182">
    <property type="entry name" value="Sm-like ribonucleoproteins"/>
    <property type="match status" value="1"/>
</dbReference>
<feature type="domain" description="Mechanosensitive ion channel MscS" evidence="8">
    <location>
        <begin position="111"/>
        <end position="177"/>
    </location>
</feature>
<reference evidence="11 12" key="1">
    <citation type="submission" date="2019-03" db="EMBL/GenBank/DDBJ databases">
        <title>Arenimonas daejeonensis sp. nov., isolated from compost.</title>
        <authorList>
            <person name="Jeon C.O."/>
        </authorList>
    </citation>
    <scope>NUCLEOTIDE SEQUENCE [LARGE SCALE GENOMIC DNA]</scope>
    <source>
        <strain evidence="11 12">R29</strain>
    </source>
</reference>
<dbReference type="InterPro" id="IPR011066">
    <property type="entry name" value="MscS_channel_C_sf"/>
</dbReference>
<keyword evidence="12" id="KW-1185">Reference proteome</keyword>
<dbReference type="Proteomes" id="UP000305760">
    <property type="component" value="Unassembled WGS sequence"/>
</dbReference>
<comment type="similarity">
    <text evidence="2 7">Belongs to the MscS (TC 1.A.23) family.</text>
</comment>
<evidence type="ECO:0000256" key="1">
    <source>
        <dbReference type="ARBA" id="ARBA00004651"/>
    </source>
</evidence>
<evidence type="ECO:0000256" key="7">
    <source>
        <dbReference type="RuleBase" id="RU369025"/>
    </source>
</evidence>
<keyword evidence="7" id="KW-0407">Ion channel</keyword>
<evidence type="ECO:0000259" key="8">
    <source>
        <dbReference type="Pfam" id="PF00924"/>
    </source>
</evidence>
<sequence>MRPAAADEFGATATGLLSQAMASDWLLRIGLALLIAGLGMWLARKLSRGLDRVMGRFGVEQILRDFLRNLAYAIGLIVVFVAALDALGVPTTSLLAVLGAAGLAIGLALKDSLSNIASGVMLIVLRPFRAGDAVVLAGQEGVVEQVRIFQTVLRTYQNHDVILPNSQITAAPIVNYTARPQRRIDLPVGIGYDDDLATARRVLLGLAEANPKVLREPAADVLVNNLGESSVDLVLRAWVDTPDYAAVRSELTEAVTREFARAGVSIPYPQRSLHVYHHDAEGRPLAQLTAAVEDPDRG</sequence>
<dbReference type="SUPFAM" id="SSF82861">
    <property type="entry name" value="Mechanosensitive channel protein MscS (YggB), transmembrane region"/>
    <property type="match status" value="1"/>
</dbReference>
<dbReference type="GO" id="GO:0008381">
    <property type="term" value="F:mechanosensitive monoatomic ion channel activity"/>
    <property type="evidence" value="ECO:0007669"/>
    <property type="project" value="InterPro"/>
</dbReference>
<evidence type="ECO:0000313" key="12">
    <source>
        <dbReference type="Proteomes" id="UP000305760"/>
    </source>
</evidence>
<proteinExistence type="inferred from homology"/>
<keyword evidence="5 7" id="KW-1133">Transmembrane helix</keyword>
<keyword evidence="7" id="KW-0813">Transport</keyword>
<evidence type="ECO:0000256" key="6">
    <source>
        <dbReference type="ARBA" id="ARBA00023136"/>
    </source>
</evidence>
<evidence type="ECO:0000256" key="5">
    <source>
        <dbReference type="ARBA" id="ARBA00022989"/>
    </source>
</evidence>
<keyword evidence="7" id="KW-0997">Cell inner membrane</keyword>
<dbReference type="Pfam" id="PF05552">
    <property type="entry name" value="MS_channel_1st_1"/>
    <property type="match status" value="1"/>
</dbReference>
<dbReference type="Pfam" id="PF21088">
    <property type="entry name" value="MS_channel_1st"/>
    <property type="match status" value="1"/>
</dbReference>
<accession>A0A5C4RU42</accession>
<dbReference type="InterPro" id="IPR008910">
    <property type="entry name" value="MSC_TM_helix"/>
</dbReference>
<keyword evidence="3" id="KW-1003">Cell membrane</keyword>
<name>A0A5C4RU42_9GAMM</name>
<comment type="caution">
    <text evidence="11">The sequence shown here is derived from an EMBL/GenBank/DDBJ whole genome shotgun (WGS) entry which is preliminary data.</text>
</comment>
<dbReference type="PANTHER" id="PTHR30221:SF1">
    <property type="entry name" value="SMALL-CONDUCTANCE MECHANOSENSITIVE CHANNEL"/>
    <property type="match status" value="1"/>
</dbReference>
<dbReference type="Pfam" id="PF00924">
    <property type="entry name" value="MS_channel_2nd"/>
    <property type="match status" value="1"/>
</dbReference>
<dbReference type="SUPFAM" id="SSF82689">
    <property type="entry name" value="Mechanosensitive channel protein MscS (YggB), C-terminal domain"/>
    <property type="match status" value="1"/>
</dbReference>
<dbReference type="Gene3D" id="2.30.30.60">
    <property type="match status" value="1"/>
</dbReference>
<evidence type="ECO:0000313" key="11">
    <source>
        <dbReference type="EMBL" id="TNJ34680.1"/>
    </source>
</evidence>
<evidence type="ECO:0000256" key="2">
    <source>
        <dbReference type="ARBA" id="ARBA00008017"/>
    </source>
</evidence>
<evidence type="ECO:0000256" key="4">
    <source>
        <dbReference type="ARBA" id="ARBA00022692"/>
    </source>
</evidence>
<dbReference type="Gene3D" id="3.30.70.100">
    <property type="match status" value="1"/>
</dbReference>
<dbReference type="InterPro" id="IPR010920">
    <property type="entry name" value="LSM_dom_sf"/>
</dbReference>
<keyword evidence="4 7" id="KW-0812">Transmembrane</keyword>
<keyword evidence="6 7" id="KW-0472">Membrane</keyword>
<dbReference type="AlphaFoldDB" id="A0A5C4RU42"/>
<dbReference type="InterPro" id="IPR049142">
    <property type="entry name" value="MS_channel_1st"/>
</dbReference>
<dbReference type="EMBL" id="SMDR01000001">
    <property type="protein sequence ID" value="TNJ34680.1"/>
    <property type="molecule type" value="Genomic_DNA"/>
</dbReference>
<dbReference type="Gene3D" id="1.10.287.1260">
    <property type="match status" value="1"/>
</dbReference>
<dbReference type="GO" id="GO:0005886">
    <property type="term" value="C:plasma membrane"/>
    <property type="evidence" value="ECO:0007669"/>
    <property type="project" value="UniProtKB-SubCell"/>
</dbReference>
<feature type="domain" description="Mechanosensitive ion channel MscS C-terminal" evidence="9">
    <location>
        <begin position="185"/>
        <end position="266"/>
    </location>
</feature>
<dbReference type="InterPro" id="IPR006685">
    <property type="entry name" value="MscS_channel_2nd"/>
</dbReference>
<evidence type="ECO:0000259" key="9">
    <source>
        <dbReference type="Pfam" id="PF21082"/>
    </source>
</evidence>
<protein>
    <recommendedName>
        <fullName evidence="7">Small-conductance mechanosensitive channel</fullName>
    </recommendedName>
</protein>
<feature type="transmembrane region" description="Helical" evidence="7">
    <location>
        <begin position="25"/>
        <end position="44"/>
    </location>
</feature>
<dbReference type="OrthoDB" id="9809206at2"/>
<feature type="domain" description="Mechanosensitive ion channel transmembrane helices 2/3" evidence="10">
    <location>
        <begin position="70"/>
        <end position="110"/>
    </location>
</feature>